<organism evidence="1 2">
    <name type="scientific">Meloidogyne enterolobii</name>
    <name type="common">Root-knot nematode worm</name>
    <name type="synonym">Meloidogyne mayaguensis</name>
    <dbReference type="NCBI Taxonomy" id="390850"/>
    <lineage>
        <taxon>Eukaryota</taxon>
        <taxon>Metazoa</taxon>
        <taxon>Ecdysozoa</taxon>
        <taxon>Nematoda</taxon>
        <taxon>Chromadorea</taxon>
        <taxon>Rhabditida</taxon>
        <taxon>Tylenchina</taxon>
        <taxon>Tylenchomorpha</taxon>
        <taxon>Tylenchoidea</taxon>
        <taxon>Meloidogynidae</taxon>
        <taxon>Meloidogyninae</taxon>
        <taxon>Meloidogyne</taxon>
    </lineage>
</organism>
<proteinExistence type="predicted"/>
<comment type="caution">
    <text evidence="1">The sequence shown here is derived from an EMBL/GenBank/DDBJ whole genome shotgun (WGS) entry which is preliminary data.</text>
</comment>
<accession>A0A6V7U1B5</accession>
<protein>
    <submittedName>
        <fullName evidence="1">Uncharacterized protein</fullName>
    </submittedName>
</protein>
<sequence length="117" mass="13647">MRGKMDKLLGMWIQLQSRLINGKRMIDKFSVIEPKMLLIVSQENRVMFKAKIEVPLLQNSSSLPFCRSLGIYVRDNYNLLQAKHCGRFINTTIGCLVQPLENEENLVQFEILHILER</sequence>
<dbReference type="EMBL" id="CAJEWN010000028">
    <property type="protein sequence ID" value="CAD2141921.1"/>
    <property type="molecule type" value="Genomic_DNA"/>
</dbReference>
<name>A0A6V7U1B5_MELEN</name>
<dbReference type="Proteomes" id="UP000580250">
    <property type="component" value="Unassembled WGS sequence"/>
</dbReference>
<dbReference type="AlphaFoldDB" id="A0A6V7U1B5"/>
<gene>
    <name evidence="1" type="ORF">MENT_LOCUS7038</name>
</gene>
<reference evidence="1 2" key="1">
    <citation type="submission" date="2020-08" db="EMBL/GenBank/DDBJ databases">
        <authorList>
            <person name="Koutsovoulos G."/>
            <person name="Danchin GJ E."/>
        </authorList>
    </citation>
    <scope>NUCLEOTIDE SEQUENCE [LARGE SCALE GENOMIC DNA]</scope>
</reference>
<evidence type="ECO:0000313" key="1">
    <source>
        <dbReference type="EMBL" id="CAD2141921.1"/>
    </source>
</evidence>
<evidence type="ECO:0000313" key="2">
    <source>
        <dbReference type="Proteomes" id="UP000580250"/>
    </source>
</evidence>